<evidence type="ECO:0000313" key="1">
    <source>
        <dbReference type="EMBL" id="SMF92094.1"/>
    </source>
</evidence>
<dbReference type="InterPro" id="IPR045397">
    <property type="entry name" value="TumE-like"/>
</dbReference>
<protein>
    <submittedName>
        <fullName evidence="1">Uncharacterized protein</fullName>
    </submittedName>
</protein>
<gene>
    <name evidence="1" type="ORF">SAMN02982917_0482</name>
</gene>
<reference evidence="1 2" key="1">
    <citation type="submission" date="2017-04" db="EMBL/GenBank/DDBJ databases">
        <authorList>
            <person name="Afonso C.L."/>
            <person name="Miller P.J."/>
            <person name="Scott M.A."/>
            <person name="Spackman E."/>
            <person name="Goraichik I."/>
            <person name="Dimitrov K.M."/>
            <person name="Suarez D.L."/>
            <person name="Swayne D.E."/>
        </authorList>
    </citation>
    <scope>NUCLEOTIDE SEQUENCE [LARGE SCALE GENOMIC DNA]</scope>
    <source>
        <strain evidence="1 2">A2P</strain>
    </source>
</reference>
<organism evidence="1 2">
    <name type="scientific">Azospirillum oryzae</name>
    <dbReference type="NCBI Taxonomy" id="286727"/>
    <lineage>
        <taxon>Bacteria</taxon>
        <taxon>Pseudomonadati</taxon>
        <taxon>Pseudomonadota</taxon>
        <taxon>Alphaproteobacteria</taxon>
        <taxon>Rhodospirillales</taxon>
        <taxon>Azospirillaceae</taxon>
        <taxon>Azospirillum</taxon>
    </lineage>
</organism>
<sequence>MTKAKLLRDRKMVLPDGAIVQIRVWLVTEPVPPSEHRFKYSLYYGRNGERLVAYDNERGKGDHKHIVNDEVPYRFTDIETLLGDFLADIGTLRGEPL</sequence>
<dbReference type="OrthoDB" id="7451512at2"/>
<dbReference type="RefSeq" id="WP_085092375.1">
    <property type="nucleotide sequence ID" value="NZ_FXAK01000010.1"/>
</dbReference>
<dbReference type="Pfam" id="PF20126">
    <property type="entry name" value="TumE"/>
    <property type="match status" value="1"/>
</dbReference>
<dbReference type="Proteomes" id="UP000192936">
    <property type="component" value="Unassembled WGS sequence"/>
</dbReference>
<proteinExistence type="predicted"/>
<evidence type="ECO:0000313" key="2">
    <source>
        <dbReference type="Proteomes" id="UP000192936"/>
    </source>
</evidence>
<name>A0A1X7HSD5_9PROT</name>
<accession>A0A1X7HSD5</accession>
<dbReference type="STRING" id="286727.SAMN02982917_0482"/>
<dbReference type="EMBL" id="FXAK01000010">
    <property type="protein sequence ID" value="SMF92094.1"/>
    <property type="molecule type" value="Genomic_DNA"/>
</dbReference>
<dbReference type="AlphaFoldDB" id="A0A1X7HSD5"/>